<dbReference type="AlphaFoldDB" id="A0A3D4S4N8"/>
<sequence length="408" mass="46677">MQIGIFTDTYFPQVSGVATSISMLKSELERLGHGVIIFTTTDPNATYETNVIRLPSIPFVAFHDRRVAISGANRALKIAKEYQLDIVHTQTEFSLGLIGRYVANKLDIPLVHTYHTMYERYLHYIAQGKLLKPEHVRKLSRFYCDRTFGVIVPSELTKKTLESYGVKQQIFVIPTGVPLPAYDVEKRQELRTQLGYTDDDIVLLSLSRLSSEKNIDTIIRQFPTIQAIHPSVKLLVVGDGPDRDRLQKMVADEHLTSVVQFTLEIPNKEVYRYYQASDLYVNTSDSETQGLTYIEAIANELPVIAKKNTYLETIVTARECGRLFEFSDSFGVTVAQYITEDLAYAKTHHDARDAIRESISVEKFGKSVLEVYQQSIRNHQWFEEHEEGMLEAQKELFLKLIQTGRKKK</sequence>
<dbReference type="InterPro" id="IPR001296">
    <property type="entry name" value="Glyco_trans_1"/>
</dbReference>
<comment type="caution">
    <text evidence="3">The sequence shown here is derived from an EMBL/GenBank/DDBJ whole genome shotgun (WGS) entry which is preliminary data.</text>
</comment>
<dbReference type="Gene3D" id="3.40.50.2000">
    <property type="entry name" value="Glycogen Phosphorylase B"/>
    <property type="match status" value="2"/>
</dbReference>
<evidence type="ECO:0000259" key="1">
    <source>
        <dbReference type="Pfam" id="PF00534"/>
    </source>
</evidence>
<organism evidence="3 4">
    <name type="scientific">Bavariicoccus seileri</name>
    <dbReference type="NCBI Taxonomy" id="549685"/>
    <lineage>
        <taxon>Bacteria</taxon>
        <taxon>Bacillati</taxon>
        <taxon>Bacillota</taxon>
        <taxon>Bacilli</taxon>
        <taxon>Lactobacillales</taxon>
        <taxon>Enterococcaceae</taxon>
        <taxon>Bavariicoccus</taxon>
    </lineage>
</organism>
<feature type="domain" description="Glycosyl transferase family 1" evidence="1">
    <location>
        <begin position="187"/>
        <end position="341"/>
    </location>
</feature>
<dbReference type="Proteomes" id="UP000262195">
    <property type="component" value="Unassembled WGS sequence"/>
</dbReference>
<dbReference type="InterPro" id="IPR050194">
    <property type="entry name" value="Glycosyltransferase_grp1"/>
</dbReference>
<dbReference type="FunFam" id="3.40.50.2000:FF:000136">
    <property type="entry name" value="Glycosyl transferase, group 1"/>
    <property type="match status" value="1"/>
</dbReference>
<reference evidence="3 4" key="1">
    <citation type="journal article" date="2018" name="Nat. Biotechnol.">
        <title>A standardized bacterial taxonomy based on genome phylogeny substantially revises the tree of life.</title>
        <authorList>
            <person name="Parks D.H."/>
            <person name="Chuvochina M."/>
            <person name="Waite D.W."/>
            <person name="Rinke C."/>
            <person name="Skarshewski A."/>
            <person name="Chaumeil P.A."/>
            <person name="Hugenholtz P."/>
        </authorList>
    </citation>
    <scope>NUCLEOTIDE SEQUENCE [LARGE SCALE GENOMIC DNA]</scope>
    <source>
        <strain evidence="3">UBA11306</strain>
    </source>
</reference>
<name>A0A3D4S4N8_9ENTE</name>
<dbReference type="Pfam" id="PF00534">
    <property type="entry name" value="Glycos_transf_1"/>
    <property type="match status" value="1"/>
</dbReference>
<feature type="domain" description="Glycosyltransferase subfamily 4-like N-terminal" evidence="2">
    <location>
        <begin position="14"/>
        <end position="178"/>
    </location>
</feature>
<evidence type="ECO:0000313" key="4">
    <source>
        <dbReference type="Proteomes" id="UP000262195"/>
    </source>
</evidence>
<dbReference type="EMBL" id="DQHO01000016">
    <property type="protein sequence ID" value="HCS93548.1"/>
    <property type="molecule type" value="Genomic_DNA"/>
</dbReference>
<dbReference type="PANTHER" id="PTHR45947:SF3">
    <property type="entry name" value="SULFOQUINOVOSYL TRANSFERASE SQD2"/>
    <property type="match status" value="1"/>
</dbReference>
<dbReference type="Pfam" id="PF13439">
    <property type="entry name" value="Glyco_transf_4"/>
    <property type="match status" value="1"/>
</dbReference>
<dbReference type="PANTHER" id="PTHR45947">
    <property type="entry name" value="SULFOQUINOVOSYL TRANSFERASE SQD2"/>
    <property type="match status" value="1"/>
</dbReference>
<gene>
    <name evidence="3" type="ORF">DIW15_02420</name>
</gene>
<dbReference type="SUPFAM" id="SSF53756">
    <property type="entry name" value="UDP-Glycosyltransferase/glycogen phosphorylase"/>
    <property type="match status" value="1"/>
</dbReference>
<dbReference type="InterPro" id="IPR028098">
    <property type="entry name" value="Glyco_trans_4-like_N"/>
</dbReference>
<dbReference type="GO" id="GO:0016758">
    <property type="term" value="F:hexosyltransferase activity"/>
    <property type="evidence" value="ECO:0007669"/>
    <property type="project" value="TreeGrafter"/>
</dbReference>
<protein>
    <submittedName>
        <fullName evidence="3">Glycosyltransferase family 4 protein</fullName>
    </submittedName>
</protein>
<accession>A0A3D4S4N8</accession>
<proteinExistence type="predicted"/>
<evidence type="ECO:0000313" key="3">
    <source>
        <dbReference type="EMBL" id="HCS93548.1"/>
    </source>
</evidence>
<dbReference type="STRING" id="1121105.GCA_000421665_00170"/>
<evidence type="ECO:0000259" key="2">
    <source>
        <dbReference type="Pfam" id="PF13439"/>
    </source>
</evidence>
<keyword evidence="3" id="KW-0808">Transferase</keyword>